<reference evidence="4 5" key="1">
    <citation type="submission" date="2021-08" db="EMBL/GenBank/DDBJ databases">
        <title>complete genome sequencing of Deefgea sp. D25.</title>
        <authorList>
            <person name="Bae J.-W."/>
            <person name="Gim D.-H."/>
        </authorList>
    </citation>
    <scope>NUCLEOTIDE SEQUENCE [LARGE SCALE GENOMIC DNA]</scope>
    <source>
        <strain evidence="4 5">D25</strain>
    </source>
</reference>
<dbReference type="PANTHER" id="PTHR32114">
    <property type="entry name" value="ABC TRANSPORTER ABCH.3"/>
    <property type="match status" value="1"/>
</dbReference>
<evidence type="ECO:0000313" key="4">
    <source>
        <dbReference type="EMBL" id="QZA78128.1"/>
    </source>
</evidence>
<evidence type="ECO:0000256" key="1">
    <source>
        <dbReference type="SAM" id="Coils"/>
    </source>
</evidence>
<dbReference type="Pfam" id="PF13476">
    <property type="entry name" value="AAA_23"/>
    <property type="match status" value="1"/>
</dbReference>
<feature type="region of interest" description="Disordered" evidence="2">
    <location>
        <begin position="548"/>
        <end position="567"/>
    </location>
</feature>
<feature type="coiled-coil region" evidence="1">
    <location>
        <begin position="917"/>
        <end position="954"/>
    </location>
</feature>
<dbReference type="Pfam" id="PF13558">
    <property type="entry name" value="SbcC_Walker_B"/>
    <property type="match status" value="1"/>
</dbReference>
<keyword evidence="5" id="KW-1185">Reference proteome</keyword>
<dbReference type="PANTHER" id="PTHR32114:SF2">
    <property type="entry name" value="ABC TRANSPORTER ABCH.3"/>
    <property type="match status" value="1"/>
</dbReference>
<proteinExistence type="predicted"/>
<protein>
    <submittedName>
        <fullName evidence="4">AAA family ATPase</fullName>
    </submittedName>
</protein>
<accession>A0ABX8ZAH4</accession>
<dbReference type="SUPFAM" id="SSF52540">
    <property type="entry name" value="P-loop containing nucleoside triphosphate hydrolases"/>
    <property type="match status" value="1"/>
</dbReference>
<gene>
    <name evidence="4" type="ORF">K4H28_01445</name>
</gene>
<evidence type="ECO:0000256" key="2">
    <source>
        <dbReference type="SAM" id="MobiDB-lite"/>
    </source>
</evidence>
<feature type="coiled-coil region" evidence="1">
    <location>
        <begin position="205"/>
        <end position="260"/>
    </location>
</feature>
<name>A0ABX8ZAH4_9NEIS</name>
<evidence type="ECO:0000313" key="5">
    <source>
        <dbReference type="Proteomes" id="UP000825679"/>
    </source>
</evidence>
<dbReference type="Proteomes" id="UP000825679">
    <property type="component" value="Chromosome"/>
</dbReference>
<dbReference type="EMBL" id="CP081150">
    <property type="protein sequence ID" value="QZA78128.1"/>
    <property type="molecule type" value="Genomic_DNA"/>
</dbReference>
<evidence type="ECO:0000259" key="3">
    <source>
        <dbReference type="Pfam" id="PF13476"/>
    </source>
</evidence>
<dbReference type="Gene3D" id="3.40.50.300">
    <property type="entry name" value="P-loop containing nucleotide triphosphate hydrolases"/>
    <property type="match status" value="2"/>
</dbReference>
<feature type="domain" description="Rad50/SbcC-type AAA" evidence="3">
    <location>
        <begin position="6"/>
        <end position="257"/>
    </location>
</feature>
<sequence>MKILAIRGKNLASLAGDFGVDFEQEPLKSAGLFAISGPTGAGKSTLLDALCMALYESTPRLLKAGGGKTLPDGTDLITHQDAANLLRRGCAEGFAEVDFVGNDGATYRSRWSVRRARGSIKGSLQASKMTLHQLPELQPIGGTNREVKAEIIQRIGLSFEQFTRAVLLAQNEFSSFLKADDNERGELLETLTGSTIYSVLSQRAFARAKLELQALQRINDRLADQKPLDSETRKAIDLESQAAQQQLAALDLQLAQLSSAIRWHQDAEKITQSVHTAQLNKQNAEHIHAEAAPRREQLQQLDAVQSARPLIAELDRSSGAVAQAQTTIAVSQSQLESANAASTSSQTALQLTQSQYTAAEQAQSAAAPQLDAAKKLDASIEARLPALNVLQSNLDQAKLTLAASTQEQAKKQAELSNGYLLLDNTKQWLESNTHSKNLAENWPAYQVLLQQAAQAQIAAQQASQTQIQLAQDTQALSDSIAKASSALASTEFAAQAAEQHRQTANAQLASIDISALPAAKTQCANRREDLTNAESLLQRLSEHTRQVAKLTAQQQENQTSRQQSEHGLAQASTQLPIFAAALMQAERALKLAEAACNQNVETLRESLQPDAPCPVCGALDHPYATENPQLHTLLVGLQAEVADCRQQQQTALKQQATLTAELSNLQRTAQLLDAELSTLNTSIAALRKQWAAHPLHTEIASLDDAAQIAAWFAAQTSALQTQIESISAKEQAWQQALQVKETAQTRYEQANQAHQAQKDLVQTQQAALVQISAQLATAQATQQQESQRVERMLAQLAPALQHFPDGRDWADLQLSWANNPAAMQAEWQQMAQTWSMQHSAYLKGQQDTELLAQALAAIRQANDKATLAQQQLSEQHQAEHAAIAALSTERSGLFAGQAVHAVEAQLAQTLAHAKAAHHQAQQDFQAATQQATRAQEALTQAQNQQAQAAAAQHTAQQQLDHWLGLSPQRLTEARLREWLAFDAAWLAQERAALLALDATLAQANTIMQERLSQQTAHAALQPETASEEFASEHSPAPSLAELETQATQISAAQQTAQTAATALQLQIAQDEARRSTAAGLLTEIAAQETQQRRWAQLGDLIGSADGKKFRNYAQQYTLDVLLAYTNRHLQQLSRRYRLQRINDTLAMMVIDQDMGDEARSVHSLSGGESFLVSLALALGLASLSSNRVRVESLFIDEGFGSLDAETLRVAMDALDGLQAMGRKVGVISHVQEMTERIATKILVQKTAGGKSLVVY</sequence>
<feature type="coiled-coil region" evidence="1">
    <location>
        <begin position="655"/>
        <end position="689"/>
    </location>
</feature>
<dbReference type="RefSeq" id="WP_221006501.1">
    <property type="nucleotide sequence ID" value="NZ_CP081150.1"/>
</dbReference>
<keyword evidence="1" id="KW-0175">Coiled coil</keyword>
<dbReference type="InterPro" id="IPR038729">
    <property type="entry name" value="Rad50/SbcC_AAA"/>
</dbReference>
<dbReference type="InterPro" id="IPR027417">
    <property type="entry name" value="P-loop_NTPase"/>
</dbReference>
<feature type="region of interest" description="Disordered" evidence="2">
    <location>
        <begin position="1014"/>
        <end position="1037"/>
    </location>
</feature>
<organism evidence="4 5">
    <name type="scientific">Deefgea tanakiae</name>
    <dbReference type="NCBI Taxonomy" id="2865840"/>
    <lineage>
        <taxon>Bacteria</taxon>
        <taxon>Pseudomonadati</taxon>
        <taxon>Pseudomonadota</taxon>
        <taxon>Betaproteobacteria</taxon>
        <taxon>Neisseriales</taxon>
        <taxon>Chitinibacteraceae</taxon>
        <taxon>Deefgea</taxon>
    </lineage>
</organism>
<feature type="compositionally biased region" description="Low complexity" evidence="2">
    <location>
        <begin position="553"/>
        <end position="562"/>
    </location>
</feature>